<dbReference type="EMBL" id="DS235366">
    <property type="protein sequence ID" value="EEB15294.1"/>
    <property type="molecule type" value="Genomic_DNA"/>
</dbReference>
<evidence type="ECO:0000256" key="1">
    <source>
        <dbReference type="SAM" id="MobiDB-lite"/>
    </source>
</evidence>
<name>E0VPI8_PEDHC</name>
<proteinExistence type="predicted"/>
<keyword evidence="4" id="KW-1185">Reference proteome</keyword>
<dbReference type="EnsemblMetazoa" id="PHUM360540-RA">
    <property type="protein sequence ID" value="PHUM360540-PA"/>
    <property type="gene ID" value="PHUM360540"/>
</dbReference>
<dbReference type="RefSeq" id="XP_002428032.1">
    <property type="nucleotide sequence ID" value="XM_002427987.1"/>
</dbReference>
<gene>
    <name evidence="3" type="primary">8232134</name>
    <name evidence="2" type="ORF">Phum_PHUM360540</name>
</gene>
<accession>E0VPI8</accession>
<dbReference type="EMBL" id="AAZO01004191">
    <property type="status" value="NOT_ANNOTATED_CDS"/>
    <property type="molecule type" value="Genomic_DNA"/>
</dbReference>
<organism>
    <name type="scientific">Pediculus humanus subsp. corporis</name>
    <name type="common">Body louse</name>
    <dbReference type="NCBI Taxonomy" id="121224"/>
    <lineage>
        <taxon>Eukaryota</taxon>
        <taxon>Metazoa</taxon>
        <taxon>Ecdysozoa</taxon>
        <taxon>Arthropoda</taxon>
        <taxon>Hexapoda</taxon>
        <taxon>Insecta</taxon>
        <taxon>Pterygota</taxon>
        <taxon>Neoptera</taxon>
        <taxon>Paraneoptera</taxon>
        <taxon>Psocodea</taxon>
        <taxon>Troctomorpha</taxon>
        <taxon>Phthiraptera</taxon>
        <taxon>Anoplura</taxon>
        <taxon>Pediculidae</taxon>
        <taxon>Pediculus</taxon>
    </lineage>
</organism>
<reference evidence="2" key="1">
    <citation type="submission" date="2007-04" db="EMBL/GenBank/DDBJ databases">
        <title>Annotation of Pediculus humanus corporis strain USDA.</title>
        <authorList>
            <person name="Kirkness E."/>
            <person name="Hannick L."/>
            <person name="Hass B."/>
            <person name="Bruggner R."/>
            <person name="Lawson D."/>
            <person name="Bidwell S."/>
            <person name="Joardar V."/>
            <person name="Caler E."/>
            <person name="Walenz B."/>
            <person name="Inman J."/>
            <person name="Schobel S."/>
            <person name="Galinsky K."/>
            <person name="Amedeo P."/>
            <person name="Strausberg R."/>
        </authorList>
    </citation>
    <scope>NUCLEOTIDE SEQUENCE</scope>
    <source>
        <strain evidence="2">USDA</strain>
    </source>
</reference>
<reference evidence="2" key="2">
    <citation type="submission" date="2007-04" db="EMBL/GenBank/DDBJ databases">
        <title>The genome of the human body louse.</title>
        <authorList>
            <consortium name="The Human Body Louse Genome Consortium"/>
            <person name="Kirkness E."/>
            <person name="Walenz B."/>
            <person name="Hass B."/>
            <person name="Bruggner R."/>
            <person name="Strausberg R."/>
        </authorList>
    </citation>
    <scope>NUCLEOTIDE SEQUENCE</scope>
    <source>
        <strain evidence="2">USDA</strain>
    </source>
</reference>
<evidence type="ECO:0000313" key="2">
    <source>
        <dbReference type="EMBL" id="EEB15294.1"/>
    </source>
</evidence>
<dbReference type="VEuPathDB" id="VectorBase:PHUM360540"/>
<dbReference type="GeneID" id="8232134"/>
<feature type="region of interest" description="Disordered" evidence="1">
    <location>
        <begin position="238"/>
        <end position="257"/>
    </location>
</feature>
<dbReference type="OrthoDB" id="60033at2759"/>
<protein>
    <submittedName>
        <fullName evidence="2 3">Uncharacterized protein</fullName>
    </submittedName>
</protein>
<sequence>MALNRPYKDGENDGKVETANEKDKIDGLIRISGERDEKKKMCYEDDDKEQNKKKCKNNNKEKEEVKSKESPNKNDNKTSTEKEMMKEKKNDDDEEKREHFPCVNVNDEDYYDDNNVFVESSDACGGNLNEEKEIRHVENVKKRNEKDEMKIITGQKHFYTQKQIDSFTVRVLAIEKTLENSENRVEQLSKTNITTTTTTTTGATTTIDKDHLTHQRQYLTSEVTRARSPSMPNTLMLGVPKDGDDRESSFDDTSSCGSSRYGLGPLLEVKRPHCTLNCEYCKVVLEERFKHKIVENVKNGQKPSFRPIVDDLYRDDPSSKDVVALMKKCWGEDPADHSGFKVEEE</sequence>
<evidence type="ECO:0000313" key="4">
    <source>
        <dbReference type="Proteomes" id="UP000009046"/>
    </source>
</evidence>
<reference evidence="3" key="3">
    <citation type="submission" date="2021-02" db="UniProtKB">
        <authorList>
            <consortium name="EnsemblMetazoa"/>
        </authorList>
    </citation>
    <scope>IDENTIFICATION</scope>
    <source>
        <strain evidence="3">USDA</strain>
    </source>
</reference>
<dbReference type="InParanoid" id="E0VPI8"/>
<feature type="compositionally biased region" description="Basic and acidic residues" evidence="1">
    <location>
        <begin position="1"/>
        <end position="43"/>
    </location>
</feature>
<feature type="compositionally biased region" description="Basic and acidic residues" evidence="1">
    <location>
        <begin position="58"/>
        <end position="97"/>
    </location>
</feature>
<dbReference type="AlphaFoldDB" id="E0VPI8"/>
<dbReference type="Proteomes" id="UP000009046">
    <property type="component" value="Unassembled WGS sequence"/>
</dbReference>
<dbReference type="HOGENOM" id="CLU_804893_0_0_1"/>
<feature type="region of interest" description="Disordered" evidence="1">
    <location>
        <begin position="1"/>
        <end position="97"/>
    </location>
</feature>
<dbReference type="KEGG" id="phu:Phum_PHUM360540"/>
<dbReference type="CTD" id="8232134"/>
<evidence type="ECO:0000313" key="3">
    <source>
        <dbReference type="EnsemblMetazoa" id="PHUM360540-PA"/>
    </source>
</evidence>